<feature type="compositionally biased region" description="Acidic residues" evidence="2">
    <location>
        <begin position="572"/>
        <end position="596"/>
    </location>
</feature>
<sequence>MSPRSRRNAKKREALRKQEGGGSTDVQSSSSKEGSSSKGAQSGAAEEGMETPSPPLMEMWASSRHTGATPNKPFTFNPGLSAPTSPSFIPPPTNKNLPSDTAPRPTTPPTSKVEAPKVEPTEVETPKGTIPTSKVKAPKGATPTSKVQTSKGTTPTSKAVETSKVTTPKSTTPPTLEELVVTVATQGTKFNKIKFMLEKSYDTIKSQQEELAQIGANESIITKLRAEIQTLVHQLEINAKSVNEDRTLLDNSKALISRLYMATSQLALLQVENERLRVKVANLEADVKQLRDVDVPSREADVQRYKDKATRVILKYNSKVEEAADSSVLGGYLGSQISLLSDMVEAKVKNKEEVVETTKGSVAGSGGESRMDAPQIVVVDQQAITDQQATYEQAIADQQTITALKIENETLLREKGGLGIRNETLKRDTKSLEKERDSFKINLLKTTKEKDEKDAYFNESREILLGHVATSAISDALKTELGGRGALKKINSNIAAAPASLSKELKEKKALVKVLQDRAETAETSLEEETHQKLMLVDQIDDMRHETGRFDLSPNATEDEQLVPIRKPSLGDELEVSEPDDDEATSVVPEEQEEETGSTPPPQASGVVVTWLGCENLVWCQLQALVDVHRLIVFLLVAIMSSLIVLRSPRRFYTHIRSQFATSTALVVRRTQASTPPSTIPSLWIQIFKPLRFPRPAIRSTLANLIIQIVCLVYISKAVVAIRERDLWLAANDLTRRMVIDYRQRQCPCPGLFATGGALEDVGRILRMLMLKAGYEVVPYRMPG</sequence>
<evidence type="ECO:0000313" key="4">
    <source>
        <dbReference type="Proteomes" id="UP000824998"/>
    </source>
</evidence>
<organism evidence="3 4">
    <name type="scientific">Amylocarpus encephaloides</name>
    <dbReference type="NCBI Taxonomy" id="45428"/>
    <lineage>
        <taxon>Eukaryota</taxon>
        <taxon>Fungi</taxon>
        <taxon>Dikarya</taxon>
        <taxon>Ascomycota</taxon>
        <taxon>Pezizomycotina</taxon>
        <taxon>Leotiomycetes</taxon>
        <taxon>Helotiales</taxon>
        <taxon>Helotiales incertae sedis</taxon>
        <taxon>Amylocarpus</taxon>
    </lineage>
</organism>
<feature type="compositionally biased region" description="Basic residues" evidence="2">
    <location>
        <begin position="1"/>
        <end position="10"/>
    </location>
</feature>
<dbReference type="EMBL" id="MU251475">
    <property type="protein sequence ID" value="KAG9234107.1"/>
    <property type="molecule type" value="Genomic_DNA"/>
</dbReference>
<accession>A0A9P7YJ23</accession>
<evidence type="ECO:0000256" key="1">
    <source>
        <dbReference type="SAM" id="Coils"/>
    </source>
</evidence>
<dbReference type="AlphaFoldDB" id="A0A9P7YJ23"/>
<keyword evidence="4" id="KW-1185">Reference proteome</keyword>
<reference evidence="3" key="1">
    <citation type="journal article" date="2021" name="IMA Fungus">
        <title>Genomic characterization of three marine fungi, including Emericellopsis atlantica sp. nov. with signatures of a generalist lifestyle and marine biomass degradation.</title>
        <authorList>
            <person name="Hagestad O.C."/>
            <person name="Hou L."/>
            <person name="Andersen J.H."/>
            <person name="Hansen E.H."/>
            <person name="Altermark B."/>
            <person name="Li C."/>
            <person name="Kuhnert E."/>
            <person name="Cox R.J."/>
            <person name="Crous P.W."/>
            <person name="Spatafora J.W."/>
            <person name="Lail K."/>
            <person name="Amirebrahimi M."/>
            <person name="Lipzen A."/>
            <person name="Pangilinan J."/>
            <person name="Andreopoulos W."/>
            <person name="Hayes R.D."/>
            <person name="Ng V."/>
            <person name="Grigoriev I.V."/>
            <person name="Jackson S.A."/>
            <person name="Sutton T.D.S."/>
            <person name="Dobson A.D.W."/>
            <person name="Rama T."/>
        </authorList>
    </citation>
    <scope>NUCLEOTIDE SEQUENCE</scope>
    <source>
        <strain evidence="3">TRa018bII</strain>
    </source>
</reference>
<gene>
    <name evidence="3" type="ORF">BJ875DRAFT_484521</name>
</gene>
<name>A0A9P7YJ23_9HELO</name>
<keyword evidence="1" id="KW-0175">Coiled coil</keyword>
<protein>
    <submittedName>
        <fullName evidence="3">Uncharacterized protein</fullName>
    </submittedName>
</protein>
<feature type="coiled-coil region" evidence="1">
    <location>
        <begin position="266"/>
        <end position="293"/>
    </location>
</feature>
<feature type="region of interest" description="Disordered" evidence="2">
    <location>
        <begin position="1"/>
        <end position="172"/>
    </location>
</feature>
<proteinExistence type="predicted"/>
<comment type="caution">
    <text evidence="3">The sequence shown here is derived from an EMBL/GenBank/DDBJ whole genome shotgun (WGS) entry which is preliminary data.</text>
</comment>
<evidence type="ECO:0000313" key="3">
    <source>
        <dbReference type="EMBL" id="KAG9234107.1"/>
    </source>
</evidence>
<evidence type="ECO:0000256" key="2">
    <source>
        <dbReference type="SAM" id="MobiDB-lite"/>
    </source>
</evidence>
<feature type="compositionally biased region" description="Polar residues" evidence="2">
    <location>
        <begin position="63"/>
        <end position="74"/>
    </location>
</feature>
<feature type="compositionally biased region" description="Low complexity" evidence="2">
    <location>
        <begin position="160"/>
        <end position="172"/>
    </location>
</feature>
<feature type="compositionally biased region" description="Low complexity" evidence="2">
    <location>
        <begin position="27"/>
        <end position="46"/>
    </location>
</feature>
<feature type="region of interest" description="Disordered" evidence="2">
    <location>
        <begin position="548"/>
        <end position="605"/>
    </location>
</feature>
<dbReference type="Proteomes" id="UP000824998">
    <property type="component" value="Unassembled WGS sequence"/>
</dbReference>
<feature type="compositionally biased region" description="Polar residues" evidence="2">
    <location>
        <begin position="142"/>
        <end position="159"/>
    </location>
</feature>
<feature type="coiled-coil region" evidence="1">
    <location>
        <begin position="505"/>
        <end position="532"/>
    </location>
</feature>